<dbReference type="InterPro" id="IPR001623">
    <property type="entry name" value="DnaJ_domain"/>
</dbReference>
<name>A0A4S4DQY5_CAMSN</name>
<feature type="domain" description="J" evidence="1">
    <location>
        <begin position="75"/>
        <end position="146"/>
    </location>
</feature>
<dbReference type="PROSITE" id="PS50076">
    <property type="entry name" value="DNAJ_2"/>
    <property type="match status" value="2"/>
</dbReference>
<protein>
    <recommendedName>
        <fullName evidence="1">J domain-containing protein</fullName>
    </recommendedName>
</protein>
<evidence type="ECO:0000313" key="2">
    <source>
        <dbReference type="EMBL" id="THG05521.1"/>
    </source>
</evidence>
<organism evidence="2 3">
    <name type="scientific">Camellia sinensis var. sinensis</name>
    <name type="common">China tea</name>
    <dbReference type="NCBI Taxonomy" id="542762"/>
    <lineage>
        <taxon>Eukaryota</taxon>
        <taxon>Viridiplantae</taxon>
        <taxon>Streptophyta</taxon>
        <taxon>Embryophyta</taxon>
        <taxon>Tracheophyta</taxon>
        <taxon>Spermatophyta</taxon>
        <taxon>Magnoliopsida</taxon>
        <taxon>eudicotyledons</taxon>
        <taxon>Gunneridae</taxon>
        <taxon>Pentapetalae</taxon>
        <taxon>asterids</taxon>
        <taxon>Ericales</taxon>
        <taxon>Theaceae</taxon>
        <taxon>Camellia</taxon>
    </lineage>
</organism>
<dbReference type="AlphaFoldDB" id="A0A4S4DQY5"/>
<dbReference type="PANTHER" id="PTHR24074">
    <property type="entry name" value="CO-CHAPERONE PROTEIN DJLA"/>
    <property type="match status" value="1"/>
</dbReference>
<dbReference type="InterPro" id="IPR050817">
    <property type="entry name" value="DjlA_DnaK_co-chaperone"/>
</dbReference>
<dbReference type="InterPro" id="IPR018253">
    <property type="entry name" value="DnaJ_domain_CS"/>
</dbReference>
<comment type="caution">
    <text evidence="2">The sequence shown here is derived from an EMBL/GenBank/DDBJ whole genome shotgun (WGS) entry which is preliminary data.</text>
</comment>
<dbReference type="STRING" id="542762.A0A4S4DQY5"/>
<dbReference type="CDD" id="cd06257">
    <property type="entry name" value="DnaJ"/>
    <property type="match status" value="2"/>
</dbReference>
<evidence type="ECO:0000313" key="3">
    <source>
        <dbReference type="Proteomes" id="UP000306102"/>
    </source>
</evidence>
<dbReference type="PROSITE" id="PS00636">
    <property type="entry name" value="DNAJ_1"/>
    <property type="match status" value="2"/>
</dbReference>
<accession>A0A4S4DQY5</accession>
<dbReference type="EMBL" id="SDRB02010598">
    <property type="protein sequence ID" value="THG05521.1"/>
    <property type="molecule type" value="Genomic_DNA"/>
</dbReference>
<gene>
    <name evidence="2" type="ORF">TEA_009764</name>
</gene>
<keyword evidence="3" id="KW-1185">Reference proteome</keyword>
<dbReference type="FunFam" id="1.10.287.110:FF:000073">
    <property type="entry name" value="DnaJ domain protein"/>
    <property type="match status" value="1"/>
</dbReference>
<dbReference type="Pfam" id="PF00226">
    <property type="entry name" value="DnaJ"/>
    <property type="match status" value="2"/>
</dbReference>
<reference evidence="2 3" key="1">
    <citation type="journal article" date="2018" name="Proc. Natl. Acad. Sci. U.S.A.">
        <title>Draft genome sequence of Camellia sinensis var. sinensis provides insights into the evolution of the tea genome and tea quality.</title>
        <authorList>
            <person name="Wei C."/>
            <person name="Yang H."/>
            <person name="Wang S."/>
            <person name="Zhao J."/>
            <person name="Liu C."/>
            <person name="Gao L."/>
            <person name="Xia E."/>
            <person name="Lu Y."/>
            <person name="Tai Y."/>
            <person name="She G."/>
            <person name="Sun J."/>
            <person name="Cao H."/>
            <person name="Tong W."/>
            <person name="Gao Q."/>
            <person name="Li Y."/>
            <person name="Deng W."/>
            <person name="Jiang X."/>
            <person name="Wang W."/>
            <person name="Chen Q."/>
            <person name="Zhang S."/>
            <person name="Li H."/>
            <person name="Wu J."/>
            <person name="Wang P."/>
            <person name="Li P."/>
            <person name="Shi C."/>
            <person name="Zheng F."/>
            <person name="Jian J."/>
            <person name="Huang B."/>
            <person name="Shan D."/>
            <person name="Shi M."/>
            <person name="Fang C."/>
            <person name="Yue Y."/>
            <person name="Li F."/>
            <person name="Li D."/>
            <person name="Wei S."/>
            <person name="Han B."/>
            <person name="Jiang C."/>
            <person name="Yin Y."/>
            <person name="Xia T."/>
            <person name="Zhang Z."/>
            <person name="Bennetzen J.L."/>
            <person name="Zhao S."/>
            <person name="Wan X."/>
        </authorList>
    </citation>
    <scope>NUCLEOTIDE SEQUENCE [LARGE SCALE GENOMIC DNA]</scope>
    <source>
        <strain evidence="3">cv. Shuchazao</strain>
        <tissue evidence="2">Leaf</tissue>
    </source>
</reference>
<dbReference type="SMART" id="SM00271">
    <property type="entry name" value="DnaJ"/>
    <property type="match status" value="2"/>
</dbReference>
<proteinExistence type="predicted"/>
<dbReference type="SUPFAM" id="SSF46565">
    <property type="entry name" value="Chaperone J-domain"/>
    <property type="match status" value="2"/>
</dbReference>
<feature type="domain" description="J" evidence="1">
    <location>
        <begin position="2"/>
        <end position="72"/>
    </location>
</feature>
<evidence type="ECO:0000259" key="1">
    <source>
        <dbReference type="PROSITE" id="PS50076"/>
    </source>
</evidence>
<dbReference type="Gene3D" id="1.10.287.110">
    <property type="entry name" value="DnaJ domain"/>
    <property type="match status" value="2"/>
</dbReference>
<dbReference type="InterPro" id="IPR036869">
    <property type="entry name" value="J_dom_sf"/>
</dbReference>
<dbReference type="Proteomes" id="UP000306102">
    <property type="component" value="Unassembled WGS sequence"/>
</dbReference>
<dbReference type="PRINTS" id="PR00625">
    <property type="entry name" value="JDOMAIN"/>
</dbReference>
<sequence>MDHYKVLGLTRNATKDEVKEAFRKLAMQFHPDKHSHSPNSVKDGATLRFKQVSEAYEVLMDDRKRAHFNLRYSNNNNNNNGRTAIGDRFYEVKEAFRKLAMQFHPDKHSHSPNSVKDGATLRFKQVSEAYEVLMDDRKRAHFNLRYSNNNNNNNGRTASGFNSYGYGYGYNSCSKTNSSHGFYSRGVNGDGLVSKLEIAFRFLTTRSGLLNLAFAGALLGGTFIIDTSGDTLWKMHNPGKSFEDAVESIEKAKAVKDKIVGCGGVLVLQKGVVRCATREVDGSVNGAPMAVEGNLGFDSAPLANFFFCLKGHACDCDVHLRLRSIMAFRFVGLKENCVARKLQDRTHDVTHDQNIPSGPFTGIVVWPARVSHDFGIAPVVWEFASLL</sequence>